<keyword evidence="3 9" id="KW-0812">Transmembrane</keyword>
<dbReference type="Pfam" id="PF00015">
    <property type="entry name" value="MCPsignal"/>
    <property type="match status" value="1"/>
</dbReference>
<name>A0A1Q9GEN2_9GAMM</name>
<dbReference type="SUPFAM" id="SSF58104">
    <property type="entry name" value="Methyl-accepting chemotaxis protein (MCP) signaling domain"/>
    <property type="match status" value="1"/>
</dbReference>
<accession>A0A1Q9GEN2</accession>
<dbReference type="SMART" id="SM01049">
    <property type="entry name" value="Cache_2"/>
    <property type="match status" value="2"/>
</dbReference>
<comment type="similarity">
    <text evidence="7">Belongs to the methyl-accepting chemotaxis (MCP) protein family.</text>
</comment>
<reference evidence="12 13" key="1">
    <citation type="submission" date="2016-09" db="EMBL/GenBank/DDBJ databases">
        <title>Photobacterium proteolyticum sp. nov. a protease producing bacterium isolated from ocean sediments of Laizhou Bay.</title>
        <authorList>
            <person name="Li Y."/>
        </authorList>
    </citation>
    <scope>NUCLEOTIDE SEQUENCE [LARGE SCALE GENOMIC DNA]</scope>
    <source>
        <strain evidence="12 13">13-12</strain>
    </source>
</reference>
<dbReference type="Pfam" id="PF00672">
    <property type="entry name" value="HAMP"/>
    <property type="match status" value="1"/>
</dbReference>
<keyword evidence="5 9" id="KW-0472">Membrane</keyword>
<dbReference type="GO" id="GO:0007165">
    <property type="term" value="P:signal transduction"/>
    <property type="evidence" value="ECO:0007669"/>
    <property type="project" value="UniProtKB-KW"/>
</dbReference>
<dbReference type="AlphaFoldDB" id="A0A1Q9GEN2"/>
<dbReference type="Gene3D" id="1.10.287.950">
    <property type="entry name" value="Methyl-accepting chemotaxis protein"/>
    <property type="match status" value="1"/>
</dbReference>
<dbReference type="EMBL" id="MJIL01000090">
    <property type="protein sequence ID" value="OLQ72816.1"/>
    <property type="molecule type" value="Genomic_DNA"/>
</dbReference>
<dbReference type="SMART" id="SM00283">
    <property type="entry name" value="MA"/>
    <property type="match status" value="1"/>
</dbReference>
<dbReference type="RefSeq" id="WP_075766833.1">
    <property type="nucleotide sequence ID" value="NZ_MJIL01000090.1"/>
</dbReference>
<feature type="transmembrane region" description="Helical" evidence="9">
    <location>
        <begin position="336"/>
        <end position="362"/>
    </location>
</feature>
<keyword evidence="13" id="KW-1185">Reference proteome</keyword>
<dbReference type="CDD" id="cd11386">
    <property type="entry name" value="MCP_signal"/>
    <property type="match status" value="1"/>
</dbReference>
<dbReference type="GO" id="GO:0005886">
    <property type="term" value="C:plasma membrane"/>
    <property type="evidence" value="ECO:0007669"/>
    <property type="project" value="UniProtKB-SubCell"/>
</dbReference>
<comment type="subcellular location">
    <subcellularLocation>
        <location evidence="1">Cell membrane</location>
        <topology evidence="1">Multi-pass membrane protein</topology>
    </subcellularLocation>
</comment>
<dbReference type="PANTHER" id="PTHR32089">
    <property type="entry name" value="METHYL-ACCEPTING CHEMOTAXIS PROTEIN MCPB"/>
    <property type="match status" value="1"/>
</dbReference>
<dbReference type="Proteomes" id="UP000186905">
    <property type="component" value="Unassembled WGS sequence"/>
</dbReference>
<dbReference type="Gene3D" id="3.30.450.20">
    <property type="entry name" value="PAS domain"/>
    <property type="match status" value="2"/>
</dbReference>
<dbReference type="InterPro" id="IPR004010">
    <property type="entry name" value="Double_Cache_2"/>
</dbReference>
<dbReference type="PANTHER" id="PTHR32089:SF55">
    <property type="entry name" value="METHYL ACCEPTING SENSORY TRANSDUCER WITH CACHE_2 SMALL MOLECULE BINDING DOMAIN"/>
    <property type="match status" value="1"/>
</dbReference>
<evidence type="ECO:0000256" key="1">
    <source>
        <dbReference type="ARBA" id="ARBA00004651"/>
    </source>
</evidence>
<evidence type="ECO:0000259" key="11">
    <source>
        <dbReference type="PROSITE" id="PS50885"/>
    </source>
</evidence>
<dbReference type="FunFam" id="1.10.287.950:FF:000001">
    <property type="entry name" value="Methyl-accepting chemotaxis sensory transducer"/>
    <property type="match status" value="1"/>
</dbReference>
<dbReference type="InterPro" id="IPR004089">
    <property type="entry name" value="MCPsignal_dom"/>
</dbReference>
<dbReference type="STRING" id="1903952.BIT28_06410"/>
<keyword evidence="2" id="KW-1003">Cell membrane</keyword>
<evidence type="ECO:0000256" key="7">
    <source>
        <dbReference type="ARBA" id="ARBA00029447"/>
    </source>
</evidence>
<dbReference type="GO" id="GO:0004888">
    <property type="term" value="F:transmembrane signaling receptor activity"/>
    <property type="evidence" value="ECO:0007669"/>
    <property type="project" value="InterPro"/>
</dbReference>
<dbReference type="PRINTS" id="PR00260">
    <property type="entry name" value="CHEMTRNSDUCR"/>
</dbReference>
<keyword evidence="6 8" id="KW-0807">Transducer</keyword>
<dbReference type="InterPro" id="IPR033480">
    <property type="entry name" value="sCache_2"/>
</dbReference>
<evidence type="ECO:0000256" key="8">
    <source>
        <dbReference type="PROSITE-ProRule" id="PRU00284"/>
    </source>
</evidence>
<protein>
    <submittedName>
        <fullName evidence="12">Chemotaxis protein</fullName>
    </submittedName>
</protein>
<proteinExistence type="inferred from homology"/>
<keyword evidence="4 9" id="KW-1133">Transmembrane helix</keyword>
<evidence type="ECO:0000256" key="9">
    <source>
        <dbReference type="SAM" id="Phobius"/>
    </source>
</evidence>
<dbReference type="Pfam" id="PF08269">
    <property type="entry name" value="dCache_2"/>
    <property type="match status" value="1"/>
</dbReference>
<evidence type="ECO:0000256" key="3">
    <source>
        <dbReference type="ARBA" id="ARBA00022692"/>
    </source>
</evidence>
<dbReference type="SMART" id="SM00304">
    <property type="entry name" value="HAMP"/>
    <property type="match status" value="2"/>
</dbReference>
<evidence type="ECO:0000259" key="10">
    <source>
        <dbReference type="PROSITE" id="PS50111"/>
    </source>
</evidence>
<evidence type="ECO:0000313" key="12">
    <source>
        <dbReference type="EMBL" id="OLQ72816.1"/>
    </source>
</evidence>
<evidence type="ECO:0000256" key="5">
    <source>
        <dbReference type="ARBA" id="ARBA00023136"/>
    </source>
</evidence>
<feature type="domain" description="HAMP" evidence="11">
    <location>
        <begin position="359"/>
        <end position="413"/>
    </location>
</feature>
<sequence>MKLTIRAKLTTILCLPLLIMGGFFITSLIDTKESVLETEKTNVNNKVAQLLNDNLKGQVDTVTLALSDFYEDTKIDHIKGILASEITEFHSTFETIYNNSDSVSEAEDRIHTFINEYRWNNGRYLLAYDATSIINKANGISTSIIGTSSYDSTDKKGTYYARNIVNVAKNNTIGFTSYYFNNPVTGNIEEKLTASFYFEPLNLVIATGEYISTLRKDELQAALDTISSSKYGQNGYFWVQDKNGKILAHPKASIIGTVIPSTTSKIANQLNGQSEAFVKIAYENPTTKQTENKMVYARKIFPEWGWTIATGTYESDVTNIQENLTNATADIFNQKVYMSITIAGVLMVIALLTVGWAINAIVKGLIVLKQRIDTLSTGEADLTSRLDITSQDELGDISHSVNNFIVYLQSMLLDISQASSHITHSIEQLNVQSERNNQALISHASETEQVVTAVTEMSSTAETVAQSVTETAANTQKAHDVAMSSKDTVLEASNSVIALVDEVDAASSSINTMNENTQQIVSVLGVIGDIAEQTNLLALNAAIEAARAGEQGRGFAVVADEVRSLAARTQTSTAEINEILTKLRQDATNAVSAMEVTRASCERTAANTANVTDSLDAMTNSIITINDLSSQIATASEEQSSVTEEVSRNMNNIRGMVSELTQNGQATVDSTQNLAAANAQLSMLVSKFKLQ</sequence>
<organism evidence="12 13">
    <name type="scientific">Photobacterium proteolyticum</name>
    <dbReference type="NCBI Taxonomy" id="1903952"/>
    <lineage>
        <taxon>Bacteria</taxon>
        <taxon>Pseudomonadati</taxon>
        <taxon>Pseudomonadota</taxon>
        <taxon>Gammaproteobacteria</taxon>
        <taxon>Vibrionales</taxon>
        <taxon>Vibrionaceae</taxon>
        <taxon>Photobacterium</taxon>
    </lineage>
</organism>
<dbReference type="GO" id="GO:0006935">
    <property type="term" value="P:chemotaxis"/>
    <property type="evidence" value="ECO:0007669"/>
    <property type="project" value="InterPro"/>
</dbReference>
<dbReference type="InterPro" id="IPR003660">
    <property type="entry name" value="HAMP_dom"/>
</dbReference>
<evidence type="ECO:0000313" key="13">
    <source>
        <dbReference type="Proteomes" id="UP000186905"/>
    </source>
</evidence>
<dbReference type="OrthoDB" id="2489132at2"/>
<evidence type="ECO:0000256" key="4">
    <source>
        <dbReference type="ARBA" id="ARBA00022989"/>
    </source>
</evidence>
<evidence type="ECO:0000256" key="6">
    <source>
        <dbReference type="ARBA" id="ARBA00023224"/>
    </source>
</evidence>
<dbReference type="CDD" id="cd06225">
    <property type="entry name" value="HAMP"/>
    <property type="match status" value="1"/>
</dbReference>
<dbReference type="PROSITE" id="PS50111">
    <property type="entry name" value="CHEMOTAXIS_TRANSDUC_2"/>
    <property type="match status" value="1"/>
</dbReference>
<feature type="domain" description="Methyl-accepting transducer" evidence="10">
    <location>
        <begin position="418"/>
        <end position="654"/>
    </location>
</feature>
<dbReference type="PROSITE" id="PS50885">
    <property type="entry name" value="HAMP"/>
    <property type="match status" value="1"/>
</dbReference>
<gene>
    <name evidence="12" type="ORF">BIT28_06410</name>
</gene>
<evidence type="ECO:0000256" key="2">
    <source>
        <dbReference type="ARBA" id="ARBA00022475"/>
    </source>
</evidence>
<comment type="caution">
    <text evidence="12">The sequence shown here is derived from an EMBL/GenBank/DDBJ whole genome shotgun (WGS) entry which is preliminary data.</text>
</comment>
<dbReference type="InterPro" id="IPR004090">
    <property type="entry name" value="Chemotax_Me-accpt_rcpt"/>
</dbReference>
<dbReference type="CDD" id="cd12912">
    <property type="entry name" value="PDC2_MCP_like"/>
    <property type="match status" value="1"/>
</dbReference>